<protein>
    <submittedName>
        <fullName evidence="1">Uncharacterized protein</fullName>
    </submittedName>
</protein>
<dbReference type="AlphaFoldDB" id="A0ABD5PDZ2"/>
<dbReference type="RefSeq" id="WP_267622994.1">
    <property type="nucleotide sequence ID" value="NZ_JAODIW010000006.1"/>
</dbReference>
<proteinExistence type="predicted"/>
<accession>A0ABD5PDZ2</accession>
<organism evidence="1 2">
    <name type="scientific">Halobium salinum</name>
    <dbReference type="NCBI Taxonomy" id="1364940"/>
    <lineage>
        <taxon>Archaea</taxon>
        <taxon>Methanobacteriati</taxon>
        <taxon>Methanobacteriota</taxon>
        <taxon>Stenosarchaea group</taxon>
        <taxon>Halobacteria</taxon>
        <taxon>Halobacteriales</taxon>
        <taxon>Haloferacaceae</taxon>
        <taxon>Halobium</taxon>
    </lineage>
</organism>
<keyword evidence="2" id="KW-1185">Reference proteome</keyword>
<dbReference type="EMBL" id="JBHSDS010000008">
    <property type="protein sequence ID" value="MFC4359126.1"/>
    <property type="molecule type" value="Genomic_DNA"/>
</dbReference>
<sequence>MSKTPFRRARNAIRTTFDRLTGRPVAPTPNDWTKTRLTRSRVRWRRADECVECFGFGDGFVATVTYASRDVTWQLTTGPVTLASALFTAGLYMQHGVTPQVDRDGRMFVAVDDDGPTQAFDEDSGRPIGFLYADAVRTLEEFPAYVDASPLESAYDRLGGDTRHELPSE</sequence>
<comment type="caution">
    <text evidence="1">The sequence shown here is derived from an EMBL/GenBank/DDBJ whole genome shotgun (WGS) entry which is preliminary data.</text>
</comment>
<reference evidence="1 2" key="1">
    <citation type="journal article" date="2019" name="Int. J. Syst. Evol. Microbiol.">
        <title>The Global Catalogue of Microorganisms (GCM) 10K type strain sequencing project: providing services to taxonomists for standard genome sequencing and annotation.</title>
        <authorList>
            <consortium name="The Broad Institute Genomics Platform"/>
            <consortium name="The Broad Institute Genome Sequencing Center for Infectious Disease"/>
            <person name="Wu L."/>
            <person name="Ma J."/>
        </authorList>
    </citation>
    <scope>NUCLEOTIDE SEQUENCE [LARGE SCALE GENOMIC DNA]</scope>
    <source>
        <strain evidence="1 2">CGMCC 1.12553</strain>
    </source>
</reference>
<evidence type="ECO:0000313" key="2">
    <source>
        <dbReference type="Proteomes" id="UP001595921"/>
    </source>
</evidence>
<evidence type="ECO:0000313" key="1">
    <source>
        <dbReference type="EMBL" id="MFC4359126.1"/>
    </source>
</evidence>
<dbReference type="Proteomes" id="UP001595921">
    <property type="component" value="Unassembled WGS sequence"/>
</dbReference>
<gene>
    <name evidence="1" type="ORF">ACFO0N_14360</name>
</gene>
<name>A0ABD5PDZ2_9EURY</name>